<evidence type="ECO:0000313" key="13">
    <source>
        <dbReference type="EMBL" id="HIQ72532.1"/>
    </source>
</evidence>
<evidence type="ECO:0000256" key="4">
    <source>
        <dbReference type="ARBA" id="ARBA00011245"/>
    </source>
</evidence>
<dbReference type="GO" id="GO:0004523">
    <property type="term" value="F:RNA-DNA hybrid ribonuclease activity"/>
    <property type="evidence" value="ECO:0007669"/>
    <property type="project" value="UniProtKB-UniRule"/>
</dbReference>
<dbReference type="GO" id="GO:0000287">
    <property type="term" value="F:magnesium ion binding"/>
    <property type="evidence" value="ECO:0007669"/>
    <property type="project" value="UniProtKB-UniRule"/>
</dbReference>
<feature type="binding site" evidence="11">
    <location>
        <position position="134"/>
    </location>
    <ligand>
        <name>Mg(2+)</name>
        <dbReference type="ChEBI" id="CHEBI:18420"/>
        <label>2</label>
    </ligand>
</feature>
<name>A0A9D1CRF9_9FIRM</name>
<comment type="subcellular location">
    <subcellularLocation>
        <location evidence="11">Cytoplasm</location>
    </subcellularLocation>
</comment>
<keyword evidence="7 11" id="KW-0479">Metal-binding</keyword>
<feature type="binding site" evidence="11">
    <location>
        <position position="69"/>
    </location>
    <ligand>
        <name>Mg(2+)</name>
        <dbReference type="ChEBI" id="CHEBI:18420"/>
        <label>1</label>
    </ligand>
</feature>
<dbReference type="InterPro" id="IPR036397">
    <property type="entry name" value="RNaseH_sf"/>
</dbReference>
<evidence type="ECO:0000256" key="5">
    <source>
        <dbReference type="ARBA" id="ARBA00012180"/>
    </source>
</evidence>
<dbReference type="EMBL" id="DVFJ01000036">
    <property type="protein sequence ID" value="HIQ72532.1"/>
    <property type="molecule type" value="Genomic_DNA"/>
</dbReference>
<gene>
    <name evidence="11 13" type="primary">rnhA</name>
    <name evidence="13" type="ORF">IAB73_10050</name>
</gene>
<comment type="caution">
    <text evidence="13">The sequence shown here is derived from an EMBL/GenBank/DDBJ whole genome shotgun (WGS) entry which is preliminary data.</text>
</comment>
<keyword evidence="8 11" id="KW-0255">Endonuclease</keyword>
<dbReference type="CDD" id="cd09278">
    <property type="entry name" value="RNase_HI_prokaryote_like"/>
    <property type="match status" value="1"/>
</dbReference>
<dbReference type="SUPFAM" id="SSF53098">
    <property type="entry name" value="Ribonuclease H-like"/>
    <property type="match status" value="1"/>
</dbReference>
<reference evidence="13" key="1">
    <citation type="submission" date="2020-10" db="EMBL/GenBank/DDBJ databases">
        <authorList>
            <person name="Gilroy R."/>
        </authorList>
    </citation>
    <scope>NUCLEOTIDE SEQUENCE</scope>
    <source>
        <strain evidence="13">ChiSxjej2B14-6234</strain>
    </source>
</reference>
<evidence type="ECO:0000313" key="14">
    <source>
        <dbReference type="Proteomes" id="UP000886887"/>
    </source>
</evidence>
<dbReference type="FunFam" id="3.30.420.10:FF:000089">
    <property type="entry name" value="Ribonuclease H"/>
    <property type="match status" value="1"/>
</dbReference>
<feature type="binding site" evidence="11">
    <location>
        <position position="9"/>
    </location>
    <ligand>
        <name>Mg(2+)</name>
        <dbReference type="ChEBI" id="CHEBI:18420"/>
        <label>1</label>
    </ligand>
</feature>
<keyword evidence="11" id="KW-0963">Cytoplasm</keyword>
<dbReference type="HAMAP" id="MF_00042">
    <property type="entry name" value="RNase_H"/>
    <property type="match status" value="1"/>
</dbReference>
<comment type="cofactor">
    <cofactor evidence="11">
        <name>Mg(2+)</name>
        <dbReference type="ChEBI" id="CHEBI:18420"/>
    </cofactor>
    <text evidence="11">Binds 1 Mg(2+) ion per subunit. May bind a second metal ion at a regulatory site, or after substrate binding.</text>
</comment>
<dbReference type="PANTHER" id="PTHR10642">
    <property type="entry name" value="RIBONUCLEASE H1"/>
    <property type="match status" value="1"/>
</dbReference>
<feature type="binding site" evidence="11">
    <location>
        <position position="47"/>
    </location>
    <ligand>
        <name>Mg(2+)</name>
        <dbReference type="ChEBI" id="CHEBI:18420"/>
        <label>1</label>
    </ligand>
</feature>
<comment type="subunit">
    <text evidence="4 11">Monomer.</text>
</comment>
<comment type="similarity">
    <text evidence="3 11">Belongs to the RNase H family.</text>
</comment>
<evidence type="ECO:0000256" key="1">
    <source>
        <dbReference type="ARBA" id="ARBA00000077"/>
    </source>
</evidence>
<dbReference type="InterPro" id="IPR012337">
    <property type="entry name" value="RNaseH-like_sf"/>
</dbReference>
<comment type="function">
    <text evidence="2 11">Endonuclease that specifically degrades the RNA of RNA-DNA hybrids.</text>
</comment>
<dbReference type="AlphaFoldDB" id="A0A9D1CRF9"/>
<evidence type="ECO:0000256" key="10">
    <source>
        <dbReference type="ARBA" id="ARBA00022842"/>
    </source>
</evidence>
<feature type="binding site" evidence="11">
    <location>
        <position position="9"/>
    </location>
    <ligand>
        <name>Mg(2+)</name>
        <dbReference type="ChEBI" id="CHEBI:18420"/>
        <label>2</label>
    </ligand>
</feature>
<dbReference type="Gene3D" id="3.30.420.10">
    <property type="entry name" value="Ribonuclease H-like superfamily/Ribonuclease H"/>
    <property type="match status" value="1"/>
</dbReference>
<dbReference type="InterPro" id="IPR002156">
    <property type="entry name" value="RNaseH_domain"/>
</dbReference>
<dbReference type="Proteomes" id="UP000886887">
    <property type="component" value="Unassembled WGS sequence"/>
</dbReference>
<keyword evidence="6 11" id="KW-0540">Nuclease</keyword>
<dbReference type="GO" id="GO:0043137">
    <property type="term" value="P:DNA replication, removal of RNA primer"/>
    <property type="evidence" value="ECO:0007669"/>
    <property type="project" value="TreeGrafter"/>
</dbReference>
<evidence type="ECO:0000256" key="2">
    <source>
        <dbReference type="ARBA" id="ARBA00004065"/>
    </source>
</evidence>
<evidence type="ECO:0000256" key="7">
    <source>
        <dbReference type="ARBA" id="ARBA00022723"/>
    </source>
</evidence>
<dbReference type="EC" id="3.1.26.4" evidence="5 11"/>
<protein>
    <recommendedName>
        <fullName evidence="5 11">Ribonuclease H</fullName>
        <shortName evidence="11">RNase H</shortName>
        <ecNumber evidence="5 11">3.1.26.4</ecNumber>
    </recommendedName>
</protein>
<sequence length="155" mass="17689">MKEVTMYTDGACSGNPGPGGWGTILIYGEHRKEMSGFMPDTTNNRMEVFAVIQGFLSLKQPCKVAVYSDSAYFVNAFNQHWIENWKRNGWKNAAKKPVENQDLWKWLLTLMQDHDVSIHKVKGHADNPNNNRCDELATGQIKRYAKPKDASQVRE</sequence>
<organism evidence="13 14">
    <name type="scientific">Candidatus Onthenecus intestinigallinarum</name>
    <dbReference type="NCBI Taxonomy" id="2840875"/>
    <lineage>
        <taxon>Bacteria</taxon>
        <taxon>Bacillati</taxon>
        <taxon>Bacillota</taxon>
        <taxon>Clostridia</taxon>
        <taxon>Eubacteriales</taxon>
        <taxon>Candidatus Onthenecus</taxon>
    </lineage>
</organism>
<proteinExistence type="inferred from homology"/>
<dbReference type="PROSITE" id="PS50879">
    <property type="entry name" value="RNASE_H_1"/>
    <property type="match status" value="1"/>
</dbReference>
<evidence type="ECO:0000256" key="6">
    <source>
        <dbReference type="ARBA" id="ARBA00022722"/>
    </source>
</evidence>
<dbReference type="InterPro" id="IPR022892">
    <property type="entry name" value="RNaseHI"/>
</dbReference>
<accession>A0A9D1CRF9</accession>
<dbReference type="Pfam" id="PF00075">
    <property type="entry name" value="RNase_H"/>
    <property type="match status" value="1"/>
</dbReference>
<feature type="domain" description="RNase H type-1" evidence="12">
    <location>
        <begin position="1"/>
        <end position="142"/>
    </location>
</feature>
<dbReference type="NCBIfam" id="NF001236">
    <property type="entry name" value="PRK00203.1"/>
    <property type="match status" value="1"/>
</dbReference>
<keyword evidence="9 11" id="KW-0378">Hydrolase</keyword>
<evidence type="ECO:0000256" key="8">
    <source>
        <dbReference type="ARBA" id="ARBA00022759"/>
    </source>
</evidence>
<keyword evidence="10 11" id="KW-0460">Magnesium</keyword>
<evidence type="ECO:0000256" key="3">
    <source>
        <dbReference type="ARBA" id="ARBA00005300"/>
    </source>
</evidence>
<reference evidence="13" key="2">
    <citation type="journal article" date="2021" name="PeerJ">
        <title>Extensive microbial diversity within the chicken gut microbiome revealed by metagenomics and culture.</title>
        <authorList>
            <person name="Gilroy R."/>
            <person name="Ravi A."/>
            <person name="Getino M."/>
            <person name="Pursley I."/>
            <person name="Horton D.L."/>
            <person name="Alikhan N.F."/>
            <person name="Baker D."/>
            <person name="Gharbi K."/>
            <person name="Hall N."/>
            <person name="Watson M."/>
            <person name="Adriaenssens E.M."/>
            <person name="Foster-Nyarko E."/>
            <person name="Jarju S."/>
            <person name="Secka A."/>
            <person name="Antonio M."/>
            <person name="Oren A."/>
            <person name="Chaudhuri R.R."/>
            <person name="La Ragione R."/>
            <person name="Hildebrand F."/>
            <person name="Pallen M.J."/>
        </authorList>
    </citation>
    <scope>NUCLEOTIDE SEQUENCE</scope>
    <source>
        <strain evidence="13">ChiSxjej2B14-6234</strain>
    </source>
</reference>
<dbReference type="PANTHER" id="PTHR10642:SF26">
    <property type="entry name" value="RIBONUCLEASE H1"/>
    <property type="match status" value="1"/>
</dbReference>
<comment type="catalytic activity">
    <reaction evidence="1 11">
        <text>Endonucleolytic cleavage to 5'-phosphomonoester.</text>
        <dbReference type="EC" id="3.1.26.4"/>
    </reaction>
</comment>
<evidence type="ECO:0000259" key="12">
    <source>
        <dbReference type="PROSITE" id="PS50879"/>
    </source>
</evidence>
<dbReference type="GO" id="GO:0005737">
    <property type="term" value="C:cytoplasm"/>
    <property type="evidence" value="ECO:0007669"/>
    <property type="project" value="UniProtKB-SubCell"/>
</dbReference>
<evidence type="ECO:0000256" key="11">
    <source>
        <dbReference type="HAMAP-Rule" id="MF_00042"/>
    </source>
</evidence>
<dbReference type="GO" id="GO:0003676">
    <property type="term" value="F:nucleic acid binding"/>
    <property type="evidence" value="ECO:0007669"/>
    <property type="project" value="InterPro"/>
</dbReference>
<dbReference type="InterPro" id="IPR050092">
    <property type="entry name" value="RNase_H"/>
</dbReference>
<evidence type="ECO:0000256" key="9">
    <source>
        <dbReference type="ARBA" id="ARBA00022801"/>
    </source>
</evidence>